<organism evidence="2 3">
    <name type="scientific">Actinophytocola glycyrrhizae</name>
    <dbReference type="NCBI Taxonomy" id="2044873"/>
    <lineage>
        <taxon>Bacteria</taxon>
        <taxon>Bacillati</taxon>
        <taxon>Actinomycetota</taxon>
        <taxon>Actinomycetes</taxon>
        <taxon>Pseudonocardiales</taxon>
        <taxon>Pseudonocardiaceae</taxon>
    </lineage>
</organism>
<name>A0ABV9RVL3_9PSEU</name>
<protein>
    <recommendedName>
        <fullName evidence="4">Secreted protein</fullName>
    </recommendedName>
</protein>
<evidence type="ECO:0008006" key="4">
    <source>
        <dbReference type="Google" id="ProtNLM"/>
    </source>
</evidence>
<comment type="caution">
    <text evidence="2">The sequence shown here is derived from an EMBL/GenBank/DDBJ whole genome shotgun (WGS) entry which is preliminary data.</text>
</comment>
<gene>
    <name evidence="2" type="ORF">ACFPCV_07630</name>
</gene>
<keyword evidence="3" id="KW-1185">Reference proteome</keyword>
<evidence type="ECO:0000256" key="1">
    <source>
        <dbReference type="SAM" id="SignalP"/>
    </source>
</evidence>
<feature type="chain" id="PRO_5046085312" description="Secreted protein" evidence="1">
    <location>
        <begin position="23"/>
        <end position="205"/>
    </location>
</feature>
<proteinExistence type="predicted"/>
<sequence>MRGRLIGTIAAGVALAATTVMAGAASAAPLSWDVSRDDGGTSGDFTGAAGVTVLTTESGIELTCDSASAAGTANLGSGVANPIATLPDDSTQFNNCSGPFGLTFNVDHQGTWELHGDSYSGGVTTGRITNIVADISGPFCEATVTGSVNATFDNSGNVLAVLPAQTLTVSSVDPNNDCLGLITQGEAAGFQGDFVVTPGLTVIGS</sequence>
<dbReference type="Proteomes" id="UP001595859">
    <property type="component" value="Unassembled WGS sequence"/>
</dbReference>
<accession>A0ABV9RVL3</accession>
<evidence type="ECO:0000313" key="2">
    <source>
        <dbReference type="EMBL" id="MFC4853370.1"/>
    </source>
</evidence>
<dbReference type="EMBL" id="JBHSIS010000003">
    <property type="protein sequence ID" value="MFC4853370.1"/>
    <property type="molecule type" value="Genomic_DNA"/>
</dbReference>
<feature type="signal peptide" evidence="1">
    <location>
        <begin position="1"/>
        <end position="22"/>
    </location>
</feature>
<reference evidence="3" key="1">
    <citation type="journal article" date="2019" name="Int. J. Syst. Evol. Microbiol.">
        <title>The Global Catalogue of Microorganisms (GCM) 10K type strain sequencing project: providing services to taxonomists for standard genome sequencing and annotation.</title>
        <authorList>
            <consortium name="The Broad Institute Genomics Platform"/>
            <consortium name="The Broad Institute Genome Sequencing Center for Infectious Disease"/>
            <person name="Wu L."/>
            <person name="Ma J."/>
        </authorList>
    </citation>
    <scope>NUCLEOTIDE SEQUENCE [LARGE SCALE GENOMIC DNA]</scope>
    <source>
        <strain evidence="3">ZS-22-S1</strain>
    </source>
</reference>
<dbReference type="RefSeq" id="WP_378055333.1">
    <property type="nucleotide sequence ID" value="NZ_JBHSIS010000003.1"/>
</dbReference>
<evidence type="ECO:0000313" key="3">
    <source>
        <dbReference type="Proteomes" id="UP001595859"/>
    </source>
</evidence>
<keyword evidence="1" id="KW-0732">Signal</keyword>